<gene>
    <name evidence="1" type="ORF">LELG_04662</name>
</gene>
<dbReference type="EMBL" id="CH981530">
    <property type="protein sequence ID" value="EDK46481.1"/>
    <property type="molecule type" value="Genomic_DNA"/>
</dbReference>
<keyword evidence="2" id="KW-1185">Reference proteome</keyword>
<dbReference type="HOGENOM" id="CLU_1454680_0_0_1"/>
<dbReference type="GeneID" id="5231029"/>
<sequence>MVDHLVFNTVSRDILEEVREKSLIGKAAYLYIKDQYGVLQLHEQIQYITDLYDKILSNSVKFEKKMLYFNNIWKFLTKTNESERECLKHFIWIHQTLPKFEQHFKAQNLVISEKELTKTIRIFQILMRRRLLLPHTDLKVDLCQKINLIHCTSGDGNAFIVLVLVITISSFHHPGGLLPYLILKNI</sequence>
<dbReference type="AlphaFoldDB" id="A5E4X3"/>
<protein>
    <submittedName>
        <fullName evidence="1">Uncharacterized protein</fullName>
    </submittedName>
</protein>
<name>A5E4X3_LODEL</name>
<proteinExistence type="predicted"/>
<reference evidence="1 2" key="1">
    <citation type="journal article" date="2009" name="Nature">
        <title>Evolution of pathogenicity and sexual reproduction in eight Candida genomes.</title>
        <authorList>
            <person name="Butler G."/>
            <person name="Rasmussen M.D."/>
            <person name="Lin M.F."/>
            <person name="Santos M.A."/>
            <person name="Sakthikumar S."/>
            <person name="Munro C.A."/>
            <person name="Rheinbay E."/>
            <person name="Grabherr M."/>
            <person name="Forche A."/>
            <person name="Reedy J.L."/>
            <person name="Agrafioti I."/>
            <person name="Arnaud M.B."/>
            <person name="Bates S."/>
            <person name="Brown A.J."/>
            <person name="Brunke S."/>
            <person name="Costanzo M.C."/>
            <person name="Fitzpatrick D.A."/>
            <person name="de Groot P.W."/>
            <person name="Harris D."/>
            <person name="Hoyer L.L."/>
            <person name="Hube B."/>
            <person name="Klis F.M."/>
            <person name="Kodira C."/>
            <person name="Lennard N."/>
            <person name="Logue M.E."/>
            <person name="Martin R."/>
            <person name="Neiman A.M."/>
            <person name="Nikolaou E."/>
            <person name="Quail M.A."/>
            <person name="Quinn J."/>
            <person name="Santos M.C."/>
            <person name="Schmitzberger F.F."/>
            <person name="Sherlock G."/>
            <person name="Shah P."/>
            <person name="Silverstein K.A."/>
            <person name="Skrzypek M.S."/>
            <person name="Soll D."/>
            <person name="Staggs R."/>
            <person name="Stansfield I."/>
            <person name="Stumpf M.P."/>
            <person name="Sudbery P.E."/>
            <person name="Srikantha T."/>
            <person name="Zeng Q."/>
            <person name="Berman J."/>
            <person name="Berriman M."/>
            <person name="Heitman J."/>
            <person name="Gow N.A."/>
            <person name="Lorenz M.C."/>
            <person name="Birren B.W."/>
            <person name="Kellis M."/>
            <person name="Cuomo C.A."/>
        </authorList>
    </citation>
    <scope>NUCLEOTIDE SEQUENCE [LARGE SCALE GENOMIC DNA]</scope>
    <source>
        <strain evidence="2">ATCC 11503 / BCRC 21390 / CBS 2605 / JCM 1781 / NBRC 1676 / NRRL YB-4239</strain>
    </source>
</reference>
<dbReference type="OrthoDB" id="10670875at2759"/>
<dbReference type="Proteomes" id="UP000001996">
    <property type="component" value="Unassembled WGS sequence"/>
</dbReference>
<evidence type="ECO:0000313" key="2">
    <source>
        <dbReference type="Proteomes" id="UP000001996"/>
    </source>
</evidence>
<dbReference type="KEGG" id="lel:PVL30_005394"/>
<dbReference type="VEuPathDB" id="FungiDB:LELG_04662"/>
<organism evidence="1 2">
    <name type="scientific">Lodderomyces elongisporus (strain ATCC 11503 / CBS 2605 / JCM 1781 / NBRC 1676 / NRRL YB-4239)</name>
    <name type="common">Yeast</name>
    <name type="synonym">Saccharomyces elongisporus</name>
    <dbReference type="NCBI Taxonomy" id="379508"/>
    <lineage>
        <taxon>Eukaryota</taxon>
        <taxon>Fungi</taxon>
        <taxon>Dikarya</taxon>
        <taxon>Ascomycota</taxon>
        <taxon>Saccharomycotina</taxon>
        <taxon>Pichiomycetes</taxon>
        <taxon>Debaryomycetaceae</taxon>
        <taxon>Candida/Lodderomyces clade</taxon>
        <taxon>Lodderomyces</taxon>
    </lineage>
</organism>
<dbReference type="InParanoid" id="A5E4X3"/>
<evidence type="ECO:0000313" key="1">
    <source>
        <dbReference type="EMBL" id="EDK46481.1"/>
    </source>
</evidence>
<accession>A5E4X3</accession>